<comment type="cofactor">
    <cofactor evidence="5">
        <name>Mg(2+)</name>
        <dbReference type="ChEBI" id="CHEBI:18420"/>
    </cofactor>
</comment>
<organism evidence="6 7">
    <name type="scientific">Enterovibrio coralii</name>
    <dbReference type="NCBI Taxonomy" id="294935"/>
    <lineage>
        <taxon>Bacteria</taxon>
        <taxon>Pseudomonadati</taxon>
        <taxon>Pseudomonadota</taxon>
        <taxon>Gammaproteobacteria</taxon>
        <taxon>Vibrionales</taxon>
        <taxon>Vibrionaceae</taxon>
        <taxon>Enterovibrio</taxon>
    </lineage>
</organism>
<dbReference type="SUPFAM" id="SSF100950">
    <property type="entry name" value="NagB/RpiA/CoA transferase-like"/>
    <property type="match status" value="1"/>
</dbReference>
<dbReference type="NCBIfam" id="TIGR02727">
    <property type="entry name" value="MTHFS_bact"/>
    <property type="match status" value="1"/>
</dbReference>
<accession>A0A135I434</accession>
<feature type="binding site" evidence="4">
    <location>
        <position position="55"/>
    </location>
    <ligand>
        <name>substrate</name>
    </ligand>
</feature>
<evidence type="ECO:0000256" key="1">
    <source>
        <dbReference type="ARBA" id="ARBA00010638"/>
    </source>
</evidence>
<evidence type="ECO:0000313" key="6">
    <source>
        <dbReference type="EMBL" id="KXF80185.1"/>
    </source>
</evidence>
<dbReference type="GO" id="GO:0005524">
    <property type="term" value="F:ATP binding"/>
    <property type="evidence" value="ECO:0007669"/>
    <property type="project" value="UniProtKB-KW"/>
</dbReference>
<dbReference type="PANTHER" id="PTHR23407">
    <property type="entry name" value="ATPASE INHIBITOR/5-FORMYLTETRAHYDROFOLATE CYCLO-LIGASE"/>
    <property type="match status" value="1"/>
</dbReference>
<keyword evidence="7" id="KW-1185">Reference proteome</keyword>
<dbReference type="STRING" id="294935.ATN88_22895"/>
<dbReference type="GO" id="GO:0046872">
    <property type="term" value="F:metal ion binding"/>
    <property type="evidence" value="ECO:0007669"/>
    <property type="project" value="UniProtKB-KW"/>
</dbReference>
<comment type="caution">
    <text evidence="6">The sequence shown here is derived from an EMBL/GenBank/DDBJ whole genome shotgun (WGS) entry which is preliminary data.</text>
</comment>
<comment type="similarity">
    <text evidence="1 5">Belongs to the 5-formyltetrahydrofolate cyclo-ligase family.</text>
</comment>
<protein>
    <recommendedName>
        <fullName evidence="5">5-formyltetrahydrofolate cyclo-ligase</fullName>
        <ecNumber evidence="5">6.3.3.2</ecNumber>
    </recommendedName>
</protein>
<dbReference type="GO" id="GO:0009396">
    <property type="term" value="P:folic acid-containing compound biosynthetic process"/>
    <property type="evidence" value="ECO:0007669"/>
    <property type="project" value="TreeGrafter"/>
</dbReference>
<name>A0A135I434_9GAMM</name>
<dbReference type="Proteomes" id="UP000070529">
    <property type="component" value="Unassembled WGS sequence"/>
</dbReference>
<evidence type="ECO:0000256" key="4">
    <source>
        <dbReference type="PIRSR" id="PIRSR006806-1"/>
    </source>
</evidence>
<evidence type="ECO:0000256" key="3">
    <source>
        <dbReference type="ARBA" id="ARBA00022840"/>
    </source>
</evidence>
<dbReference type="PIRSF" id="PIRSF006806">
    <property type="entry name" value="FTHF_cligase"/>
    <property type="match status" value="1"/>
</dbReference>
<feature type="binding site" evidence="4">
    <location>
        <begin position="9"/>
        <end position="13"/>
    </location>
    <ligand>
        <name>ATP</name>
        <dbReference type="ChEBI" id="CHEBI:30616"/>
    </ligand>
</feature>
<dbReference type="GO" id="GO:0030272">
    <property type="term" value="F:5-formyltetrahydrofolate cyclo-ligase activity"/>
    <property type="evidence" value="ECO:0007669"/>
    <property type="project" value="UniProtKB-EC"/>
</dbReference>
<keyword evidence="6" id="KW-0436">Ligase</keyword>
<dbReference type="InterPro" id="IPR002698">
    <property type="entry name" value="FTHF_cligase"/>
</dbReference>
<dbReference type="InterPro" id="IPR037171">
    <property type="entry name" value="NagB/RpiA_transferase-like"/>
</dbReference>
<dbReference type="EC" id="6.3.3.2" evidence="5"/>
<evidence type="ECO:0000313" key="7">
    <source>
        <dbReference type="Proteomes" id="UP000070529"/>
    </source>
</evidence>
<dbReference type="Gene3D" id="3.40.50.10420">
    <property type="entry name" value="NagB/RpiA/CoA transferase-like"/>
    <property type="match status" value="1"/>
</dbReference>
<keyword evidence="5" id="KW-0460">Magnesium</keyword>
<gene>
    <name evidence="6" type="ORF">ATN88_22895</name>
</gene>
<dbReference type="EMBL" id="LNTY01000056">
    <property type="protein sequence ID" value="KXF80185.1"/>
    <property type="molecule type" value="Genomic_DNA"/>
</dbReference>
<keyword evidence="5" id="KW-0479">Metal-binding</keyword>
<feature type="binding site" evidence="4">
    <location>
        <begin position="140"/>
        <end position="148"/>
    </location>
    <ligand>
        <name>ATP</name>
        <dbReference type="ChEBI" id="CHEBI:30616"/>
    </ligand>
</feature>
<evidence type="ECO:0000256" key="2">
    <source>
        <dbReference type="ARBA" id="ARBA00022741"/>
    </source>
</evidence>
<evidence type="ECO:0000256" key="5">
    <source>
        <dbReference type="RuleBase" id="RU361279"/>
    </source>
</evidence>
<dbReference type="PANTHER" id="PTHR23407:SF1">
    <property type="entry name" value="5-FORMYLTETRAHYDROFOLATE CYCLO-LIGASE"/>
    <property type="match status" value="1"/>
</dbReference>
<keyword evidence="2 4" id="KW-0547">Nucleotide-binding</keyword>
<dbReference type="GO" id="GO:0035999">
    <property type="term" value="P:tetrahydrofolate interconversion"/>
    <property type="evidence" value="ECO:0007669"/>
    <property type="project" value="TreeGrafter"/>
</dbReference>
<dbReference type="InterPro" id="IPR024185">
    <property type="entry name" value="FTHF_cligase-like_sf"/>
</dbReference>
<feature type="binding site" evidence="4">
    <location>
        <position position="60"/>
    </location>
    <ligand>
        <name>substrate</name>
    </ligand>
</feature>
<dbReference type="RefSeq" id="WP_067419634.1">
    <property type="nucleotide sequence ID" value="NZ_LNTY01000056.1"/>
</dbReference>
<dbReference type="Pfam" id="PF01812">
    <property type="entry name" value="5-FTHF_cyc-lig"/>
    <property type="match status" value="1"/>
</dbReference>
<reference evidence="6 7" key="1">
    <citation type="submission" date="2015-11" db="EMBL/GenBank/DDBJ databases">
        <title>Genomic Taxonomy of the Vibrionaceae.</title>
        <authorList>
            <person name="Gomez-Gil B."/>
            <person name="Enciso-Ibarra J."/>
        </authorList>
    </citation>
    <scope>NUCLEOTIDE SEQUENCE [LARGE SCALE GENOMIC DNA]</scope>
    <source>
        <strain evidence="6 7">CAIM 912</strain>
    </source>
</reference>
<comment type="catalytic activity">
    <reaction evidence="5">
        <text>(6S)-5-formyl-5,6,7,8-tetrahydrofolate + ATP = (6R)-5,10-methenyltetrahydrofolate + ADP + phosphate</text>
        <dbReference type="Rhea" id="RHEA:10488"/>
        <dbReference type="ChEBI" id="CHEBI:30616"/>
        <dbReference type="ChEBI" id="CHEBI:43474"/>
        <dbReference type="ChEBI" id="CHEBI:57455"/>
        <dbReference type="ChEBI" id="CHEBI:57457"/>
        <dbReference type="ChEBI" id="CHEBI:456216"/>
        <dbReference type="EC" id="6.3.3.2"/>
    </reaction>
</comment>
<keyword evidence="3 4" id="KW-0067">ATP-binding</keyword>
<dbReference type="AlphaFoldDB" id="A0A135I434"/>
<sequence length="201" mass="22462">MQVNTSEQRASLRKQIRQRRRALSEQDQALAASQLLEHFTSSDAIIKASRIALYLSVDGELDTAPLIARCWAQGKDVYLPVIHPFSKGHLLFLHYHPKTQLVPNQYGILEPKLDVRDVLPAAKLDVICTPLVAFDAAGQRLGMGGGYYDRTLAPWYETGAGAKPIGLAHDCQQLDALPVEVWDVPLPEIMTPSRHWTWSIK</sequence>
<proteinExistence type="inferred from homology"/>
<dbReference type="OrthoDB" id="9801938at2"/>